<keyword evidence="3" id="KW-1185">Reference proteome</keyword>
<dbReference type="GeneID" id="78372790"/>
<dbReference type="STRING" id="1121877.FEAC_16190"/>
<dbReference type="NCBIfam" id="TIGR03071">
    <property type="entry name" value="couple_hipA"/>
    <property type="match status" value="1"/>
</dbReference>
<name>A0A0D8FTT3_9ACTN</name>
<proteinExistence type="predicted"/>
<dbReference type="Pfam" id="PF13657">
    <property type="entry name" value="Couple_hipA"/>
    <property type="match status" value="1"/>
</dbReference>
<dbReference type="RefSeq" id="WP_035392651.1">
    <property type="nucleotide sequence ID" value="NZ_JXUW01000013.1"/>
</dbReference>
<evidence type="ECO:0000313" key="3">
    <source>
        <dbReference type="Proteomes" id="UP000032336"/>
    </source>
</evidence>
<accession>A0A0D8FTT3</accession>
<comment type="caution">
    <text evidence="2">The sequence shown here is derived from an EMBL/GenBank/DDBJ whole genome shotgun (WGS) entry which is preliminary data.</text>
</comment>
<sequence>MELEVWLHGKHVAMLSENRRQLTMVYTGVAHPIGAPLVSVAMPVGAGRYSDPKVRAFFRGLLPEGEARSMLAHDFGLDESDDMGLLGVLGRDCAGALVVQPKGDRAP</sequence>
<evidence type="ECO:0000259" key="1">
    <source>
        <dbReference type="Pfam" id="PF13657"/>
    </source>
</evidence>
<reference evidence="2 3" key="1">
    <citation type="submission" date="2015-01" db="EMBL/GenBank/DDBJ databases">
        <title>Draft genome of the acidophilic iron oxidizer Ferrimicrobium acidiphilum strain T23.</title>
        <authorList>
            <person name="Poehlein A."/>
            <person name="Eisen S."/>
            <person name="Schloemann M."/>
            <person name="Johnson B.D."/>
            <person name="Daniel R."/>
            <person name="Muehling M."/>
        </authorList>
    </citation>
    <scope>NUCLEOTIDE SEQUENCE [LARGE SCALE GENOMIC DNA]</scope>
    <source>
        <strain evidence="2 3">T23</strain>
    </source>
</reference>
<evidence type="ECO:0000313" key="2">
    <source>
        <dbReference type="EMBL" id="KJE76690.1"/>
    </source>
</evidence>
<dbReference type="EMBL" id="JXUW01000013">
    <property type="protein sequence ID" value="KJE76690.1"/>
    <property type="molecule type" value="Genomic_DNA"/>
</dbReference>
<dbReference type="eggNOG" id="COG3550">
    <property type="taxonomic scope" value="Bacteria"/>
</dbReference>
<organism evidence="2 3">
    <name type="scientific">Ferrimicrobium acidiphilum DSM 19497</name>
    <dbReference type="NCBI Taxonomy" id="1121877"/>
    <lineage>
        <taxon>Bacteria</taxon>
        <taxon>Bacillati</taxon>
        <taxon>Actinomycetota</taxon>
        <taxon>Acidimicrobiia</taxon>
        <taxon>Acidimicrobiales</taxon>
        <taxon>Acidimicrobiaceae</taxon>
        <taxon>Ferrimicrobium</taxon>
    </lineage>
</organism>
<protein>
    <recommendedName>
        <fullName evidence="1">HipA N-terminal subdomain 1 domain-containing protein</fullName>
    </recommendedName>
</protein>
<dbReference type="AlphaFoldDB" id="A0A0D8FTT3"/>
<dbReference type="InterPro" id="IPR017508">
    <property type="entry name" value="HipA_N1"/>
</dbReference>
<dbReference type="Proteomes" id="UP000032336">
    <property type="component" value="Unassembled WGS sequence"/>
</dbReference>
<feature type="domain" description="HipA N-terminal subdomain 1" evidence="1">
    <location>
        <begin position="3"/>
        <end position="99"/>
    </location>
</feature>
<gene>
    <name evidence="2" type="ORF">FEAC_16190</name>
</gene>